<feature type="domain" description="DUF5641" evidence="1">
    <location>
        <begin position="94"/>
        <end position="151"/>
    </location>
</feature>
<dbReference type="InterPro" id="IPR036397">
    <property type="entry name" value="RNaseH_sf"/>
</dbReference>
<organism evidence="2 3">
    <name type="scientific">Dryococelus australis</name>
    <dbReference type="NCBI Taxonomy" id="614101"/>
    <lineage>
        <taxon>Eukaryota</taxon>
        <taxon>Metazoa</taxon>
        <taxon>Ecdysozoa</taxon>
        <taxon>Arthropoda</taxon>
        <taxon>Hexapoda</taxon>
        <taxon>Insecta</taxon>
        <taxon>Pterygota</taxon>
        <taxon>Neoptera</taxon>
        <taxon>Polyneoptera</taxon>
        <taxon>Phasmatodea</taxon>
        <taxon>Verophasmatodea</taxon>
        <taxon>Anareolatae</taxon>
        <taxon>Phasmatidae</taxon>
        <taxon>Eurycanthinae</taxon>
        <taxon>Dryococelus</taxon>
    </lineage>
</organism>
<keyword evidence="3" id="KW-1185">Reference proteome</keyword>
<accession>A0ABQ9HA22</accession>
<dbReference type="Proteomes" id="UP001159363">
    <property type="component" value="Chromosome 5"/>
</dbReference>
<dbReference type="InterPro" id="IPR040676">
    <property type="entry name" value="DUF5641"/>
</dbReference>
<gene>
    <name evidence="2" type="ORF">PR048_017602</name>
</gene>
<evidence type="ECO:0000259" key="1">
    <source>
        <dbReference type="Pfam" id="PF18701"/>
    </source>
</evidence>
<dbReference type="Pfam" id="PF18701">
    <property type="entry name" value="DUF5641"/>
    <property type="match status" value="1"/>
</dbReference>
<comment type="caution">
    <text evidence="2">The sequence shown here is derived from an EMBL/GenBank/DDBJ whole genome shotgun (WGS) entry which is preliminary data.</text>
</comment>
<evidence type="ECO:0000313" key="3">
    <source>
        <dbReference type="Proteomes" id="UP001159363"/>
    </source>
</evidence>
<name>A0ABQ9HA22_9NEOP</name>
<reference evidence="2 3" key="1">
    <citation type="submission" date="2023-02" db="EMBL/GenBank/DDBJ databases">
        <title>LHISI_Scaffold_Assembly.</title>
        <authorList>
            <person name="Stuart O.P."/>
            <person name="Cleave R."/>
            <person name="Magrath M.J.L."/>
            <person name="Mikheyev A.S."/>
        </authorList>
    </citation>
    <scope>NUCLEOTIDE SEQUENCE [LARGE SCALE GENOMIC DNA]</scope>
    <source>
        <strain evidence="2">Daus_M_001</strain>
        <tissue evidence="2">Leg muscle</tissue>
    </source>
</reference>
<proteinExistence type="predicted"/>
<dbReference type="EMBL" id="JARBHB010000006">
    <property type="protein sequence ID" value="KAJ8881129.1"/>
    <property type="molecule type" value="Genomic_DNA"/>
</dbReference>
<dbReference type="PANTHER" id="PTHR47331">
    <property type="entry name" value="PHD-TYPE DOMAIN-CONTAINING PROTEIN"/>
    <property type="match status" value="1"/>
</dbReference>
<protein>
    <recommendedName>
        <fullName evidence="1">DUF5641 domain-containing protein</fullName>
    </recommendedName>
</protein>
<sequence length="196" mass="22145">MRIEWKFSPPLVAWWGGFWERVVVQMVKLLRCVLGRAVLTYEKMMTVLAKCESVVNSRSMFYISEICEGLVPLTPSITLVSFCSIRYRNKILCQELKIDDVVIIGSDDKRRIDWPLAKIITASPRRDEVIGVVRVKTSSGKFVRPVKHVYPMAVKPDCVQDECPGLPEERGPVVSPSVPKGCATRSGRRVKISSHL</sequence>
<evidence type="ECO:0000313" key="2">
    <source>
        <dbReference type="EMBL" id="KAJ8881129.1"/>
    </source>
</evidence>
<feature type="non-terminal residue" evidence="2">
    <location>
        <position position="196"/>
    </location>
</feature>
<dbReference type="Gene3D" id="3.30.420.10">
    <property type="entry name" value="Ribonuclease H-like superfamily/Ribonuclease H"/>
    <property type="match status" value="1"/>
</dbReference>